<dbReference type="EMBL" id="UFSM01000001">
    <property type="protein sequence ID" value="SUU87358.1"/>
    <property type="molecule type" value="Genomic_DNA"/>
</dbReference>
<name>A0A380WF60_AMIAI</name>
<dbReference type="InterPro" id="IPR000524">
    <property type="entry name" value="Tscrpt_reg_HTH_GntR"/>
</dbReference>
<sequence length="236" mass="25991">MAKAANTDLDEKAGSKIDAIYQALFRAILARELTPGTKLSEESIGALFSVSRTIVRAALNRLHTESLVEFRQNRGAFVASTTPDEARQVFEARNAIEREIFSKLATVVTDKQIGMLEQHLEKEHSIRHAGDHTAAIVASGEFHLLAAQMAGNEVLAGFLKSLISRTSLILAQHSTHQETDCSVDEHVAILQALRARDPKASADAIIEHLQQVFEQANIGQTKRTKRNLSEILSRYA</sequence>
<evidence type="ECO:0000259" key="4">
    <source>
        <dbReference type="PROSITE" id="PS50949"/>
    </source>
</evidence>
<keyword evidence="3" id="KW-0804">Transcription</keyword>
<dbReference type="AlphaFoldDB" id="A0A380WF60"/>
<organism evidence="5 6">
    <name type="scientific">Aminobacter aminovorans</name>
    <name type="common">Chelatobacter heintzii</name>
    <dbReference type="NCBI Taxonomy" id="83263"/>
    <lineage>
        <taxon>Bacteria</taxon>
        <taxon>Pseudomonadati</taxon>
        <taxon>Pseudomonadota</taxon>
        <taxon>Alphaproteobacteria</taxon>
        <taxon>Hyphomicrobiales</taxon>
        <taxon>Phyllobacteriaceae</taxon>
        <taxon>Aminobacter</taxon>
    </lineage>
</organism>
<evidence type="ECO:0000313" key="5">
    <source>
        <dbReference type="EMBL" id="SUU87358.1"/>
    </source>
</evidence>
<protein>
    <submittedName>
        <fullName evidence="5">Uncharacterized HTH-type transcriptional regulator ydfH</fullName>
    </submittedName>
</protein>
<gene>
    <name evidence="5" type="primary">ydfH_1</name>
    <name evidence="5" type="ORF">NCTC10684_00556</name>
</gene>
<feature type="domain" description="HTH gntR-type" evidence="4">
    <location>
        <begin position="14"/>
        <end position="81"/>
    </location>
</feature>
<dbReference type="RefSeq" id="WP_115729876.1">
    <property type="nucleotide sequence ID" value="NZ_BAAAVY010000015.1"/>
</dbReference>
<dbReference type="InterPro" id="IPR036390">
    <property type="entry name" value="WH_DNA-bd_sf"/>
</dbReference>
<dbReference type="CDD" id="cd07377">
    <property type="entry name" value="WHTH_GntR"/>
    <property type="match status" value="1"/>
</dbReference>
<dbReference type="Proteomes" id="UP000254701">
    <property type="component" value="Unassembled WGS sequence"/>
</dbReference>
<dbReference type="SUPFAM" id="SSF48008">
    <property type="entry name" value="GntR ligand-binding domain-like"/>
    <property type="match status" value="1"/>
</dbReference>
<evidence type="ECO:0000256" key="1">
    <source>
        <dbReference type="ARBA" id="ARBA00023015"/>
    </source>
</evidence>
<keyword evidence="2" id="KW-0238">DNA-binding</keyword>
<keyword evidence="1" id="KW-0805">Transcription regulation</keyword>
<dbReference type="Gene3D" id="1.10.10.10">
    <property type="entry name" value="Winged helix-like DNA-binding domain superfamily/Winged helix DNA-binding domain"/>
    <property type="match status" value="1"/>
</dbReference>
<evidence type="ECO:0000313" key="6">
    <source>
        <dbReference type="Proteomes" id="UP000254701"/>
    </source>
</evidence>
<dbReference type="PANTHER" id="PTHR43537">
    <property type="entry name" value="TRANSCRIPTIONAL REGULATOR, GNTR FAMILY"/>
    <property type="match status" value="1"/>
</dbReference>
<evidence type="ECO:0000256" key="3">
    <source>
        <dbReference type="ARBA" id="ARBA00023163"/>
    </source>
</evidence>
<dbReference type="Gene3D" id="1.20.120.530">
    <property type="entry name" value="GntR ligand-binding domain-like"/>
    <property type="match status" value="1"/>
</dbReference>
<dbReference type="PROSITE" id="PS50949">
    <property type="entry name" value="HTH_GNTR"/>
    <property type="match status" value="1"/>
</dbReference>
<dbReference type="SMART" id="SM00345">
    <property type="entry name" value="HTH_GNTR"/>
    <property type="match status" value="1"/>
</dbReference>
<dbReference type="SUPFAM" id="SSF46785">
    <property type="entry name" value="Winged helix' DNA-binding domain"/>
    <property type="match status" value="1"/>
</dbReference>
<dbReference type="PANTHER" id="PTHR43537:SF53">
    <property type="entry name" value="HTH-TYPE TRANSCRIPTIONAL REPRESSOR NANR"/>
    <property type="match status" value="1"/>
</dbReference>
<dbReference type="Pfam" id="PF07729">
    <property type="entry name" value="FCD"/>
    <property type="match status" value="1"/>
</dbReference>
<accession>A0A380WF60</accession>
<dbReference type="SMART" id="SM00895">
    <property type="entry name" value="FCD"/>
    <property type="match status" value="1"/>
</dbReference>
<dbReference type="InterPro" id="IPR008920">
    <property type="entry name" value="TF_FadR/GntR_C"/>
</dbReference>
<evidence type="ECO:0000256" key="2">
    <source>
        <dbReference type="ARBA" id="ARBA00023125"/>
    </source>
</evidence>
<proteinExistence type="predicted"/>
<dbReference type="Pfam" id="PF00392">
    <property type="entry name" value="GntR"/>
    <property type="match status" value="1"/>
</dbReference>
<dbReference type="GO" id="GO:0003677">
    <property type="term" value="F:DNA binding"/>
    <property type="evidence" value="ECO:0007669"/>
    <property type="project" value="UniProtKB-KW"/>
</dbReference>
<dbReference type="InterPro" id="IPR011711">
    <property type="entry name" value="GntR_C"/>
</dbReference>
<dbReference type="GO" id="GO:0003700">
    <property type="term" value="F:DNA-binding transcription factor activity"/>
    <property type="evidence" value="ECO:0007669"/>
    <property type="project" value="InterPro"/>
</dbReference>
<dbReference type="InterPro" id="IPR036388">
    <property type="entry name" value="WH-like_DNA-bd_sf"/>
</dbReference>
<reference evidence="5 6" key="1">
    <citation type="submission" date="2018-06" db="EMBL/GenBank/DDBJ databases">
        <authorList>
            <consortium name="Pathogen Informatics"/>
            <person name="Doyle S."/>
        </authorList>
    </citation>
    <scope>NUCLEOTIDE SEQUENCE [LARGE SCALE GENOMIC DNA]</scope>
    <source>
        <strain evidence="5 6">NCTC10684</strain>
    </source>
</reference>
<dbReference type="OrthoDB" id="7618373at2"/>